<proteinExistence type="predicted"/>
<evidence type="ECO:0000313" key="3">
    <source>
        <dbReference type="Proteomes" id="UP000606008"/>
    </source>
</evidence>
<dbReference type="RefSeq" id="WP_157510630.1">
    <property type="nucleotide sequence ID" value="NZ_WAEL01000008.1"/>
</dbReference>
<dbReference type="Proteomes" id="UP000606008">
    <property type="component" value="Unassembled WGS sequence"/>
</dbReference>
<evidence type="ECO:0000256" key="1">
    <source>
        <dbReference type="SAM" id="MobiDB-lite"/>
    </source>
</evidence>
<reference evidence="2" key="1">
    <citation type="submission" date="2024-05" db="EMBL/GenBank/DDBJ databases">
        <authorList>
            <person name="Jung D.-H."/>
        </authorList>
    </citation>
    <scope>NUCLEOTIDE SEQUENCE</scope>
    <source>
        <strain evidence="2">JA-25</strain>
    </source>
</reference>
<evidence type="ECO:0000313" key="2">
    <source>
        <dbReference type="EMBL" id="NID12603.1"/>
    </source>
</evidence>
<accession>A0ABX0QPS8</accession>
<organism evidence="2 3">
    <name type="scientific">Fibrivirga algicola</name>
    <dbReference type="NCBI Taxonomy" id="2950420"/>
    <lineage>
        <taxon>Bacteria</taxon>
        <taxon>Pseudomonadati</taxon>
        <taxon>Bacteroidota</taxon>
        <taxon>Cytophagia</taxon>
        <taxon>Cytophagales</taxon>
        <taxon>Spirosomataceae</taxon>
        <taxon>Fibrivirga</taxon>
    </lineage>
</organism>
<feature type="compositionally biased region" description="Basic and acidic residues" evidence="1">
    <location>
        <begin position="49"/>
        <end position="66"/>
    </location>
</feature>
<keyword evidence="3" id="KW-1185">Reference proteome</keyword>
<sequence>MTEKPNPEAGESTIAQSTVPHGPPPGHFLKSIDEDTDVDNSEINDESDGMEKPDFLGKTNHENRDE</sequence>
<gene>
    <name evidence="2" type="ORF">F7231_20700</name>
</gene>
<name>A0ABX0QPS8_9BACT</name>
<dbReference type="EMBL" id="WAEL01000008">
    <property type="protein sequence ID" value="NID12603.1"/>
    <property type="molecule type" value="Genomic_DNA"/>
</dbReference>
<feature type="region of interest" description="Disordered" evidence="1">
    <location>
        <begin position="1"/>
        <end position="66"/>
    </location>
</feature>
<protein>
    <submittedName>
        <fullName evidence="2">Uncharacterized protein</fullName>
    </submittedName>
</protein>
<feature type="compositionally biased region" description="Acidic residues" evidence="1">
    <location>
        <begin position="34"/>
        <end position="48"/>
    </location>
</feature>
<comment type="caution">
    <text evidence="2">The sequence shown here is derived from an EMBL/GenBank/DDBJ whole genome shotgun (WGS) entry which is preliminary data.</text>
</comment>